<keyword evidence="1" id="KW-0812">Transmembrane</keyword>
<proteinExistence type="predicted"/>
<feature type="transmembrane region" description="Helical" evidence="1">
    <location>
        <begin position="213"/>
        <end position="237"/>
    </location>
</feature>
<keyword evidence="1" id="KW-1133">Transmembrane helix</keyword>
<evidence type="ECO:0000313" key="2">
    <source>
        <dbReference type="EMBL" id="KNZ53706.1"/>
    </source>
</evidence>
<gene>
    <name evidence="2" type="ORF">VP01_315g1</name>
</gene>
<accession>A0A0L6UYR8</accession>
<dbReference type="VEuPathDB" id="FungiDB:VP01_315g1"/>
<keyword evidence="3" id="KW-1185">Reference proteome</keyword>
<protein>
    <submittedName>
        <fullName evidence="2">Putative signal peptide protein</fullName>
    </submittedName>
</protein>
<reference evidence="2 3" key="1">
    <citation type="submission" date="2015-08" db="EMBL/GenBank/DDBJ databases">
        <title>Next Generation Sequencing and Analysis of the Genome of Puccinia sorghi L Schw, the Causal Agent of Maize Common Rust.</title>
        <authorList>
            <person name="Rochi L."/>
            <person name="Burguener G."/>
            <person name="Darino M."/>
            <person name="Turjanski A."/>
            <person name="Kreff E."/>
            <person name="Dieguez M.J."/>
            <person name="Sacco F."/>
        </authorList>
    </citation>
    <scope>NUCLEOTIDE SEQUENCE [LARGE SCALE GENOMIC DNA]</scope>
    <source>
        <strain evidence="2 3">RO10H11247</strain>
    </source>
</reference>
<dbReference type="AlphaFoldDB" id="A0A0L6UYR8"/>
<comment type="caution">
    <text evidence="2">The sequence shown here is derived from an EMBL/GenBank/DDBJ whole genome shotgun (WGS) entry which is preliminary data.</text>
</comment>
<organism evidence="2 3">
    <name type="scientific">Puccinia sorghi</name>
    <dbReference type="NCBI Taxonomy" id="27349"/>
    <lineage>
        <taxon>Eukaryota</taxon>
        <taxon>Fungi</taxon>
        <taxon>Dikarya</taxon>
        <taxon>Basidiomycota</taxon>
        <taxon>Pucciniomycotina</taxon>
        <taxon>Pucciniomycetes</taxon>
        <taxon>Pucciniales</taxon>
        <taxon>Pucciniaceae</taxon>
        <taxon>Puccinia</taxon>
    </lineage>
</organism>
<dbReference type="Proteomes" id="UP000037035">
    <property type="component" value="Unassembled WGS sequence"/>
</dbReference>
<sequence length="507" mass="59273">MPLLLYLYSLVPYSHTRLSCCCWDVSLDSSIIINFSCYVPSFFLSFSFDIILFFFYCHDDDVWNRIFFFIFEFFTWAEKYADRLERIFFEVLGTWRNSVSVLNLLLDNIKCVKLTKIGITMFEGLEQGLFGVFSYFIPGMVVMGLSDPVENNTCGKHSFRYLTGWLSWTCVFMVNLTNGNLPVQTSFEAYEKEIIDLVRYLKNSISFCRVPTFVFFSFWARCFLIEILFLLSILLYFQSINYILIHTYVFIYYSATKSFLNCLQLTCNMLQPNCHPNFTKMFWHSHCAVCTVTVHQILVESLFEDGWSKNRTFLGLSACQLQAVEKRDLLHYFSVNHDSSFHTESIFIPMLLAGNPRLFWFQKYMVILYYNLISLWFYNYFSLYTYVIKTHQLKTRGNPAERCGSLLKGNHGPCKNKHNRGWVTQGKADLMRKNEITPGQQHGIFGMSSINSPIFRLGFNLNYHHHAAPMTSCGFNNNYFQNTSNSLQVIHKGLIQPTFNTLTTKKN</sequence>
<keyword evidence="1" id="KW-0472">Membrane</keyword>
<name>A0A0L6UYR8_9BASI</name>
<dbReference type="EMBL" id="LAVV01008124">
    <property type="protein sequence ID" value="KNZ53706.1"/>
    <property type="molecule type" value="Genomic_DNA"/>
</dbReference>
<evidence type="ECO:0000313" key="3">
    <source>
        <dbReference type="Proteomes" id="UP000037035"/>
    </source>
</evidence>
<feature type="transmembrane region" description="Helical" evidence="1">
    <location>
        <begin position="367"/>
        <end position="387"/>
    </location>
</feature>
<evidence type="ECO:0000256" key="1">
    <source>
        <dbReference type="SAM" id="Phobius"/>
    </source>
</evidence>